<dbReference type="STRING" id="99656.SAMN05421659_103273"/>
<dbReference type="RefSeq" id="WP_092451489.1">
    <property type="nucleotide sequence ID" value="NZ_FOJI01000003.1"/>
</dbReference>
<evidence type="ECO:0000259" key="2">
    <source>
        <dbReference type="Pfam" id="PF20434"/>
    </source>
</evidence>
<evidence type="ECO:0000313" key="3">
    <source>
        <dbReference type="EMBL" id="SEW03332.1"/>
    </source>
</evidence>
<gene>
    <name evidence="3" type="ORF">SAMN05421659_103273</name>
</gene>
<dbReference type="EMBL" id="FOJI01000003">
    <property type="protein sequence ID" value="SEW03332.1"/>
    <property type="molecule type" value="Genomic_DNA"/>
</dbReference>
<keyword evidence="1" id="KW-0378">Hydrolase</keyword>
<dbReference type="InterPro" id="IPR029058">
    <property type="entry name" value="AB_hydrolase_fold"/>
</dbReference>
<dbReference type="PANTHER" id="PTHR48081">
    <property type="entry name" value="AB HYDROLASE SUPERFAMILY PROTEIN C4A8.06C"/>
    <property type="match status" value="1"/>
</dbReference>
<dbReference type="InterPro" id="IPR049492">
    <property type="entry name" value="BD-FAE-like_dom"/>
</dbReference>
<feature type="domain" description="BD-FAE-like" evidence="2">
    <location>
        <begin position="39"/>
        <end position="218"/>
    </location>
</feature>
<sequence length="273" mass="30366">MITKTIDLWKDLPYEGKGNDDFRPTLDTYILKGEMIRGAVLICPGGGYVLTSEREAEPIALAYNSAGFHAFVLYYSVAPNKHPQPLWDVSRAMNIIRENAKEWNIDADKIAVCGFSSGGHLAASLSVHWDKPYLKECPGITDGLNKPNALILAYPVITTGPFAHKGSFENLIGNDLNDPLYQEMSLENQVSDKTPPVFLWHTFDDGAVPVENSLLFAQGLRKNNIPFELHIFPHGPHGLSLANEETKAQGMGVYPHIATWMNLCIEWLKGQFK</sequence>
<name>A0A1I0NPV6_9FIRM</name>
<evidence type="ECO:0000313" key="4">
    <source>
        <dbReference type="Proteomes" id="UP000199701"/>
    </source>
</evidence>
<dbReference type="Gene3D" id="3.40.50.1820">
    <property type="entry name" value="alpha/beta hydrolase"/>
    <property type="match status" value="1"/>
</dbReference>
<evidence type="ECO:0000256" key="1">
    <source>
        <dbReference type="ARBA" id="ARBA00022801"/>
    </source>
</evidence>
<dbReference type="SUPFAM" id="SSF53474">
    <property type="entry name" value="alpha/beta-Hydrolases"/>
    <property type="match status" value="1"/>
</dbReference>
<dbReference type="InterPro" id="IPR050300">
    <property type="entry name" value="GDXG_lipolytic_enzyme"/>
</dbReference>
<proteinExistence type="predicted"/>
<dbReference type="OrthoDB" id="9794725at2"/>
<dbReference type="Proteomes" id="UP000199701">
    <property type="component" value="Unassembled WGS sequence"/>
</dbReference>
<keyword evidence="4" id="KW-1185">Reference proteome</keyword>
<organism evidence="3 4">
    <name type="scientific">[Clostridium] fimetarium</name>
    <dbReference type="NCBI Taxonomy" id="99656"/>
    <lineage>
        <taxon>Bacteria</taxon>
        <taxon>Bacillati</taxon>
        <taxon>Bacillota</taxon>
        <taxon>Clostridia</taxon>
        <taxon>Lachnospirales</taxon>
        <taxon>Lachnospiraceae</taxon>
    </lineage>
</organism>
<dbReference type="Pfam" id="PF20434">
    <property type="entry name" value="BD-FAE"/>
    <property type="match status" value="1"/>
</dbReference>
<accession>A0A1I0NPV6</accession>
<dbReference type="PANTHER" id="PTHR48081:SF6">
    <property type="entry name" value="PEPTIDASE S9 PROLYL OLIGOPEPTIDASE CATALYTIC DOMAIN-CONTAINING PROTEIN"/>
    <property type="match status" value="1"/>
</dbReference>
<reference evidence="3 4" key="1">
    <citation type="submission" date="2016-10" db="EMBL/GenBank/DDBJ databases">
        <authorList>
            <person name="de Groot N.N."/>
        </authorList>
    </citation>
    <scope>NUCLEOTIDE SEQUENCE [LARGE SCALE GENOMIC DNA]</scope>
    <source>
        <strain evidence="3 4">DSM 9179</strain>
    </source>
</reference>
<protein>
    <submittedName>
        <fullName evidence="3">Prolyl oligopeptidase family protein</fullName>
    </submittedName>
</protein>
<dbReference type="GO" id="GO:0016787">
    <property type="term" value="F:hydrolase activity"/>
    <property type="evidence" value="ECO:0007669"/>
    <property type="project" value="UniProtKB-KW"/>
</dbReference>
<dbReference type="AlphaFoldDB" id="A0A1I0NPV6"/>